<evidence type="ECO:0000256" key="1">
    <source>
        <dbReference type="SAM" id="MobiDB-lite"/>
    </source>
</evidence>
<accession>A0A168LU47</accession>
<dbReference type="Proteomes" id="UP000078561">
    <property type="component" value="Unassembled WGS sequence"/>
</dbReference>
<protein>
    <submittedName>
        <fullName evidence="2">Uncharacterized protein</fullName>
    </submittedName>
</protein>
<evidence type="ECO:0000313" key="2">
    <source>
        <dbReference type="EMBL" id="SAL97509.1"/>
    </source>
</evidence>
<proteinExistence type="predicted"/>
<dbReference type="InParanoid" id="A0A168LU47"/>
<sequence>MPTTSHSSSNPASGLKSVLPSIGQPATNVKHTTPANSVERFPCKLRPLAMSFFSTSWAKVETGQRSVLQIHA</sequence>
<feature type="compositionally biased region" description="Polar residues" evidence="1">
    <location>
        <begin position="1"/>
        <end position="12"/>
    </location>
</feature>
<feature type="region of interest" description="Disordered" evidence="1">
    <location>
        <begin position="1"/>
        <end position="33"/>
    </location>
</feature>
<name>A0A168LU47_ABSGL</name>
<evidence type="ECO:0000313" key="3">
    <source>
        <dbReference type="Proteomes" id="UP000078561"/>
    </source>
</evidence>
<keyword evidence="3" id="KW-1185">Reference proteome</keyword>
<dbReference type="AlphaFoldDB" id="A0A168LU47"/>
<dbReference type="EMBL" id="LT551811">
    <property type="protein sequence ID" value="SAL97509.1"/>
    <property type="molecule type" value="Genomic_DNA"/>
</dbReference>
<organism evidence="2">
    <name type="scientific">Absidia glauca</name>
    <name type="common">Pin mould</name>
    <dbReference type="NCBI Taxonomy" id="4829"/>
    <lineage>
        <taxon>Eukaryota</taxon>
        <taxon>Fungi</taxon>
        <taxon>Fungi incertae sedis</taxon>
        <taxon>Mucoromycota</taxon>
        <taxon>Mucoromycotina</taxon>
        <taxon>Mucoromycetes</taxon>
        <taxon>Mucorales</taxon>
        <taxon>Cunninghamellaceae</taxon>
        <taxon>Absidia</taxon>
    </lineage>
</organism>
<gene>
    <name evidence="2" type="primary">ABSGL_03006.1 scaffold 4097</name>
</gene>
<feature type="compositionally biased region" description="Polar residues" evidence="1">
    <location>
        <begin position="24"/>
        <end position="33"/>
    </location>
</feature>
<reference evidence="2" key="1">
    <citation type="submission" date="2016-04" db="EMBL/GenBank/DDBJ databases">
        <authorList>
            <person name="Evans L.H."/>
            <person name="Alamgir A."/>
            <person name="Owens N."/>
            <person name="Weber N.D."/>
            <person name="Virtaneva K."/>
            <person name="Barbian K."/>
            <person name="Babar A."/>
            <person name="Rosenke K."/>
        </authorList>
    </citation>
    <scope>NUCLEOTIDE SEQUENCE [LARGE SCALE GENOMIC DNA]</scope>
    <source>
        <strain evidence="2">CBS 101.48</strain>
    </source>
</reference>